<evidence type="ECO:0000259" key="7">
    <source>
        <dbReference type="Pfam" id="PF06271"/>
    </source>
</evidence>
<evidence type="ECO:0000256" key="3">
    <source>
        <dbReference type="ARBA" id="ARBA00022692"/>
    </source>
</evidence>
<feature type="transmembrane region" description="Helical" evidence="6">
    <location>
        <begin position="94"/>
        <end position="113"/>
    </location>
</feature>
<evidence type="ECO:0000313" key="8">
    <source>
        <dbReference type="EMBL" id="SFF44501.1"/>
    </source>
</evidence>
<keyword evidence="3 6" id="KW-0812">Transmembrane</keyword>
<dbReference type="InterPro" id="IPR051791">
    <property type="entry name" value="Pra-immunoreactive"/>
</dbReference>
<keyword evidence="4 6" id="KW-1133">Transmembrane helix</keyword>
<keyword evidence="2" id="KW-1003">Cell membrane</keyword>
<feature type="transmembrane region" description="Helical" evidence="6">
    <location>
        <begin position="125"/>
        <end position="144"/>
    </location>
</feature>
<dbReference type="STRING" id="1076937.SAMN04488120_104165"/>
<protein>
    <submittedName>
        <fullName evidence="8">Uncharacterized membrane protein YckC, RDD family</fullName>
    </submittedName>
</protein>
<evidence type="ECO:0000256" key="2">
    <source>
        <dbReference type="ARBA" id="ARBA00022475"/>
    </source>
</evidence>
<keyword evidence="5 6" id="KW-0472">Membrane</keyword>
<name>A0A1I2IVF9_9GAMM</name>
<dbReference type="AlphaFoldDB" id="A0A1I2IVF9"/>
<comment type="subcellular location">
    <subcellularLocation>
        <location evidence="1">Cell membrane</location>
        <topology evidence="1">Multi-pass membrane protein</topology>
    </subcellularLocation>
</comment>
<keyword evidence="9" id="KW-1185">Reference proteome</keyword>
<accession>A0A1I2IVF9</accession>
<proteinExistence type="predicted"/>
<feature type="transmembrane region" description="Helical" evidence="6">
    <location>
        <begin position="51"/>
        <end position="73"/>
    </location>
</feature>
<evidence type="ECO:0000256" key="5">
    <source>
        <dbReference type="ARBA" id="ARBA00023136"/>
    </source>
</evidence>
<dbReference type="PANTHER" id="PTHR36115:SF10">
    <property type="entry name" value="RDD DOMAIN-CONTAINING PROTEIN"/>
    <property type="match status" value="1"/>
</dbReference>
<evidence type="ECO:0000256" key="1">
    <source>
        <dbReference type="ARBA" id="ARBA00004651"/>
    </source>
</evidence>
<dbReference type="Proteomes" id="UP000199771">
    <property type="component" value="Unassembled WGS sequence"/>
</dbReference>
<evidence type="ECO:0000313" key="9">
    <source>
        <dbReference type="Proteomes" id="UP000199771"/>
    </source>
</evidence>
<dbReference type="OrthoDB" id="9793824at2"/>
<organism evidence="8 9">
    <name type="scientific">Fontimonas thermophila</name>
    <dbReference type="NCBI Taxonomy" id="1076937"/>
    <lineage>
        <taxon>Bacteria</taxon>
        <taxon>Pseudomonadati</taxon>
        <taxon>Pseudomonadota</taxon>
        <taxon>Gammaproteobacteria</taxon>
        <taxon>Nevskiales</taxon>
        <taxon>Nevskiaceae</taxon>
        <taxon>Fontimonas</taxon>
    </lineage>
</organism>
<dbReference type="EMBL" id="FOOC01000004">
    <property type="protein sequence ID" value="SFF44501.1"/>
    <property type="molecule type" value="Genomic_DNA"/>
</dbReference>
<gene>
    <name evidence="8" type="ORF">SAMN04488120_104165</name>
</gene>
<feature type="domain" description="RDD" evidence="7">
    <location>
        <begin position="5"/>
        <end position="157"/>
    </location>
</feature>
<dbReference type="RefSeq" id="WP_159431097.1">
    <property type="nucleotide sequence ID" value="NZ_FOOC01000004.1"/>
</dbReference>
<feature type="transmembrane region" description="Helical" evidence="6">
    <location>
        <begin position="12"/>
        <end position="31"/>
    </location>
</feature>
<evidence type="ECO:0000256" key="4">
    <source>
        <dbReference type="ARBA" id="ARBA00022989"/>
    </source>
</evidence>
<dbReference type="PANTHER" id="PTHR36115">
    <property type="entry name" value="PROLINE-RICH ANTIGEN HOMOLOG-RELATED"/>
    <property type="match status" value="1"/>
</dbReference>
<dbReference type="GO" id="GO:0005886">
    <property type="term" value="C:plasma membrane"/>
    <property type="evidence" value="ECO:0007669"/>
    <property type="project" value="UniProtKB-SubCell"/>
</dbReference>
<sequence length="166" mass="18729">MPVPAPIWRRLAAAVYDGLLLLGIWMAALMFDTIVRDLLDVERSWPALRAYLFLIGLAFFGWFWTHGGQTLGMRAWRLQLRRADGSPPRWLDAALRYALMLVCWSVVLTPALLRLPVLARLPHAQAITFVALSISALSLLWMRLDARRRGPQDRLSGTEVVVLPAS</sequence>
<dbReference type="Pfam" id="PF06271">
    <property type="entry name" value="RDD"/>
    <property type="match status" value="1"/>
</dbReference>
<dbReference type="InterPro" id="IPR010432">
    <property type="entry name" value="RDD"/>
</dbReference>
<evidence type="ECO:0000256" key="6">
    <source>
        <dbReference type="SAM" id="Phobius"/>
    </source>
</evidence>
<reference evidence="8 9" key="1">
    <citation type="submission" date="2016-10" db="EMBL/GenBank/DDBJ databases">
        <authorList>
            <person name="de Groot N.N."/>
        </authorList>
    </citation>
    <scope>NUCLEOTIDE SEQUENCE [LARGE SCALE GENOMIC DNA]</scope>
    <source>
        <strain evidence="8 9">DSM 23609</strain>
    </source>
</reference>